<gene>
    <name evidence="1" type="ORF">MTR67_039844</name>
</gene>
<name>A0AAF0ZRK8_SOLVR</name>
<evidence type="ECO:0000313" key="2">
    <source>
        <dbReference type="Proteomes" id="UP001234989"/>
    </source>
</evidence>
<sequence length="29" mass="3164">MAMRQKKGESSSHSADSTNFVKLSACTNF</sequence>
<accession>A0AAF0ZRK8</accession>
<evidence type="ECO:0000313" key="1">
    <source>
        <dbReference type="EMBL" id="WMV46459.1"/>
    </source>
</evidence>
<dbReference type="EMBL" id="CP133620">
    <property type="protein sequence ID" value="WMV46459.1"/>
    <property type="molecule type" value="Genomic_DNA"/>
</dbReference>
<keyword evidence="2" id="KW-1185">Reference proteome</keyword>
<dbReference type="Proteomes" id="UP001234989">
    <property type="component" value="Chromosome 9"/>
</dbReference>
<reference evidence="1" key="1">
    <citation type="submission" date="2023-08" db="EMBL/GenBank/DDBJ databases">
        <title>A de novo genome assembly of Solanum verrucosum Schlechtendal, a Mexican diploid species geographically isolated from the other diploid A-genome species in potato relatives.</title>
        <authorList>
            <person name="Hosaka K."/>
        </authorList>
    </citation>
    <scope>NUCLEOTIDE SEQUENCE</scope>
    <source>
        <tissue evidence="1">Young leaves</tissue>
    </source>
</reference>
<protein>
    <submittedName>
        <fullName evidence="1">Uncharacterized protein</fullName>
    </submittedName>
</protein>
<dbReference type="AlphaFoldDB" id="A0AAF0ZRK8"/>
<proteinExistence type="predicted"/>
<organism evidence="1 2">
    <name type="scientific">Solanum verrucosum</name>
    <dbReference type="NCBI Taxonomy" id="315347"/>
    <lineage>
        <taxon>Eukaryota</taxon>
        <taxon>Viridiplantae</taxon>
        <taxon>Streptophyta</taxon>
        <taxon>Embryophyta</taxon>
        <taxon>Tracheophyta</taxon>
        <taxon>Spermatophyta</taxon>
        <taxon>Magnoliopsida</taxon>
        <taxon>eudicotyledons</taxon>
        <taxon>Gunneridae</taxon>
        <taxon>Pentapetalae</taxon>
        <taxon>asterids</taxon>
        <taxon>lamiids</taxon>
        <taxon>Solanales</taxon>
        <taxon>Solanaceae</taxon>
        <taxon>Solanoideae</taxon>
        <taxon>Solaneae</taxon>
        <taxon>Solanum</taxon>
    </lineage>
</organism>